<reference evidence="2 3" key="1">
    <citation type="journal article" date="2006" name="Science">
        <title>Phytophthora genome sequences uncover evolutionary origins and mechanisms of pathogenesis.</title>
        <authorList>
            <person name="Tyler B.M."/>
            <person name="Tripathy S."/>
            <person name="Zhang X."/>
            <person name="Dehal P."/>
            <person name="Jiang R.H."/>
            <person name="Aerts A."/>
            <person name="Arredondo F.D."/>
            <person name="Baxter L."/>
            <person name="Bensasson D."/>
            <person name="Beynon J.L."/>
            <person name="Chapman J."/>
            <person name="Damasceno C.M."/>
            <person name="Dorrance A.E."/>
            <person name="Dou D."/>
            <person name="Dickerman A.W."/>
            <person name="Dubchak I.L."/>
            <person name="Garbelotto M."/>
            <person name="Gijzen M."/>
            <person name="Gordon S.G."/>
            <person name="Govers F."/>
            <person name="Grunwald N.J."/>
            <person name="Huang W."/>
            <person name="Ivors K.L."/>
            <person name="Jones R.W."/>
            <person name="Kamoun S."/>
            <person name="Krampis K."/>
            <person name="Lamour K.H."/>
            <person name="Lee M.K."/>
            <person name="McDonald W.H."/>
            <person name="Medina M."/>
            <person name="Meijer H.J."/>
            <person name="Nordberg E.K."/>
            <person name="Maclean D.J."/>
            <person name="Ospina-Giraldo M.D."/>
            <person name="Morris P.F."/>
            <person name="Phuntumart V."/>
            <person name="Putnam N.H."/>
            <person name="Rash S."/>
            <person name="Rose J.K."/>
            <person name="Sakihama Y."/>
            <person name="Salamov A.A."/>
            <person name="Savidor A."/>
            <person name="Scheuring C.F."/>
            <person name="Smith B.M."/>
            <person name="Sobral B.W."/>
            <person name="Terry A."/>
            <person name="Torto-Alalibo T.A."/>
            <person name="Win J."/>
            <person name="Xu Z."/>
            <person name="Zhang H."/>
            <person name="Grigoriev I.V."/>
            <person name="Rokhsar D.S."/>
            <person name="Boore J.L."/>
        </authorList>
    </citation>
    <scope>NUCLEOTIDE SEQUENCE [LARGE SCALE GENOMIC DNA]</scope>
    <source>
        <strain evidence="2 3">P6497</strain>
    </source>
</reference>
<dbReference type="OMA" id="CEYCLEL"/>
<protein>
    <recommendedName>
        <fullName evidence="4">PX domain-containing protein</fullName>
    </recommendedName>
</protein>
<evidence type="ECO:0000313" key="3">
    <source>
        <dbReference type="Proteomes" id="UP000002640"/>
    </source>
</evidence>
<dbReference type="AlphaFoldDB" id="G5ABC5"/>
<feature type="compositionally biased region" description="Polar residues" evidence="1">
    <location>
        <begin position="21"/>
        <end position="36"/>
    </location>
</feature>
<proteinExistence type="predicted"/>
<dbReference type="RefSeq" id="XP_009536836.1">
    <property type="nucleotide sequence ID" value="XM_009538541.1"/>
</dbReference>
<evidence type="ECO:0008006" key="4">
    <source>
        <dbReference type="Google" id="ProtNLM"/>
    </source>
</evidence>
<keyword evidence="3" id="KW-1185">Reference proteome</keyword>
<dbReference type="GeneID" id="20661359"/>
<evidence type="ECO:0000256" key="1">
    <source>
        <dbReference type="SAM" id="MobiDB-lite"/>
    </source>
</evidence>
<gene>
    <name evidence="2" type="ORF">PHYSODRAFT_529406</name>
</gene>
<feature type="region of interest" description="Disordered" evidence="1">
    <location>
        <begin position="1"/>
        <end position="43"/>
    </location>
</feature>
<organism evidence="2 3">
    <name type="scientific">Phytophthora sojae (strain P6497)</name>
    <name type="common">Soybean stem and root rot agent</name>
    <name type="synonym">Phytophthora megasperma f. sp. glycines</name>
    <dbReference type="NCBI Taxonomy" id="1094619"/>
    <lineage>
        <taxon>Eukaryota</taxon>
        <taxon>Sar</taxon>
        <taxon>Stramenopiles</taxon>
        <taxon>Oomycota</taxon>
        <taxon>Peronosporomycetes</taxon>
        <taxon>Peronosporales</taxon>
        <taxon>Peronosporaceae</taxon>
        <taxon>Phytophthora</taxon>
    </lineage>
</organism>
<dbReference type="InParanoid" id="G5ABC5"/>
<evidence type="ECO:0000313" key="2">
    <source>
        <dbReference type="EMBL" id="EGZ07270.1"/>
    </source>
</evidence>
<dbReference type="Proteomes" id="UP000002640">
    <property type="component" value="Unassembled WGS sequence"/>
</dbReference>
<sequence length="219" mass="24169">METVSTRGSLAPLSPSSPPATVTQSGEAIEVTSTPPLQEPRRHLNPFAHRRWKASTSVEFLTSIKHVDIIGTHVNPSKDRAVVYDLEVHLKRPTSRLAPSTDTPSTDTDRLTFVVARSFSDFSELRDGVKNAVSGTPPCTCEYCLELLIYVRFSLTQPRGIVKPFAATETCKKMLAQFINDVVFLGRRRAEKVGSRACEAQLIIPGLLDDFLLGTTRQT</sequence>
<dbReference type="KEGG" id="psoj:PHYSODRAFT_529406"/>
<dbReference type="EMBL" id="JH159162">
    <property type="protein sequence ID" value="EGZ07270.1"/>
    <property type="molecule type" value="Genomic_DNA"/>
</dbReference>
<accession>G5ABC5</accession>
<name>G5ABC5_PHYSP</name>